<gene>
    <name evidence="1" type="ORF">EDD78_108116</name>
</gene>
<keyword evidence="2" id="KW-1185">Reference proteome</keyword>
<organism evidence="1 2">
    <name type="scientific">Harryflintia acetispora</name>
    <dbReference type="NCBI Taxonomy" id="1849041"/>
    <lineage>
        <taxon>Bacteria</taxon>
        <taxon>Bacillati</taxon>
        <taxon>Bacillota</taxon>
        <taxon>Clostridia</taxon>
        <taxon>Eubacteriales</taxon>
        <taxon>Oscillospiraceae</taxon>
        <taxon>Harryflintia</taxon>
    </lineage>
</organism>
<dbReference type="AlphaFoldDB" id="A0A9X8UJA8"/>
<proteinExistence type="predicted"/>
<name>A0A9X8UJA8_9FIRM</name>
<comment type="caution">
    <text evidence="1">The sequence shown here is derived from an EMBL/GenBank/DDBJ whole genome shotgun (WGS) entry which is preliminary data.</text>
</comment>
<evidence type="ECO:0000313" key="1">
    <source>
        <dbReference type="EMBL" id="TCL42803.1"/>
    </source>
</evidence>
<dbReference type="EMBL" id="SLUK01000008">
    <property type="protein sequence ID" value="TCL42803.1"/>
    <property type="molecule type" value="Genomic_DNA"/>
</dbReference>
<dbReference type="Proteomes" id="UP000294682">
    <property type="component" value="Unassembled WGS sequence"/>
</dbReference>
<accession>A0A9X8UJA8</accession>
<dbReference type="RefSeq" id="WP_132084830.1">
    <property type="nucleotide sequence ID" value="NZ_SLUK01000008.1"/>
</dbReference>
<sequence length="187" mass="20505">MKIEPFEGGRVRVTLKQSEMTALGLSYEELLLGGEGLQKALGALLWQLQEKTGLHGVGQRVLIEATLGESGGCELVLSGLREPSRYRIKEGQLVPRLFWFAGLPQLVQGCKAVFTHMSHRIYRSSLYYRGGYILSVTPIDGPRAGAAQLLGEFGGYLGRGELLEELVCEHAKPIRCGDAIDAVSRYL</sequence>
<protein>
    <recommendedName>
        <fullName evidence="3">Adaptor protein MecA</fullName>
    </recommendedName>
</protein>
<reference evidence="1 2" key="1">
    <citation type="submission" date="2019-03" db="EMBL/GenBank/DDBJ databases">
        <title>Genomic Encyclopedia of Type Strains, Phase IV (KMG-IV): sequencing the most valuable type-strain genomes for metagenomic binning, comparative biology and taxonomic classification.</title>
        <authorList>
            <person name="Goeker M."/>
        </authorList>
    </citation>
    <scope>NUCLEOTIDE SEQUENCE [LARGE SCALE GENOMIC DNA]</scope>
    <source>
        <strain evidence="1 2">DSM 100433</strain>
    </source>
</reference>
<evidence type="ECO:0008006" key="3">
    <source>
        <dbReference type="Google" id="ProtNLM"/>
    </source>
</evidence>
<evidence type="ECO:0000313" key="2">
    <source>
        <dbReference type="Proteomes" id="UP000294682"/>
    </source>
</evidence>